<dbReference type="Pfam" id="PF01262">
    <property type="entry name" value="AlaDh_PNT_C"/>
    <property type="match status" value="1"/>
</dbReference>
<dbReference type="Pfam" id="PF05222">
    <property type="entry name" value="AlaDh_PNT_N"/>
    <property type="match status" value="1"/>
</dbReference>
<evidence type="ECO:0000259" key="8">
    <source>
        <dbReference type="SMART" id="SM01003"/>
    </source>
</evidence>
<dbReference type="PANTHER" id="PTHR42795">
    <property type="entry name" value="ALANINE DEHYDROGENASE"/>
    <property type="match status" value="1"/>
</dbReference>
<dbReference type="CDD" id="cd05305">
    <property type="entry name" value="L-AlaDH"/>
    <property type="match status" value="1"/>
</dbReference>
<comment type="catalytic activity">
    <reaction evidence="6">
        <text>L-alanine + NAD(+) + H2O = pyruvate + NH4(+) + NADH + H(+)</text>
        <dbReference type="Rhea" id="RHEA:18405"/>
        <dbReference type="ChEBI" id="CHEBI:15361"/>
        <dbReference type="ChEBI" id="CHEBI:15377"/>
        <dbReference type="ChEBI" id="CHEBI:15378"/>
        <dbReference type="ChEBI" id="CHEBI:28938"/>
        <dbReference type="ChEBI" id="CHEBI:57540"/>
        <dbReference type="ChEBI" id="CHEBI:57945"/>
        <dbReference type="ChEBI" id="CHEBI:57972"/>
        <dbReference type="EC" id="1.4.1.1"/>
    </reaction>
</comment>
<dbReference type="PANTHER" id="PTHR42795:SF1">
    <property type="entry name" value="ALANINE DEHYDROGENASE"/>
    <property type="match status" value="1"/>
</dbReference>
<comment type="caution">
    <text evidence="9">The sequence shown here is derived from an EMBL/GenBank/DDBJ whole genome shotgun (WGS) entry which is preliminary data.</text>
</comment>
<evidence type="ECO:0000256" key="6">
    <source>
        <dbReference type="PIRNR" id="PIRNR000183"/>
    </source>
</evidence>
<keyword evidence="10" id="KW-1185">Reference proteome</keyword>
<dbReference type="EC" id="1.4.1.1" evidence="3 6"/>
<dbReference type="EMBL" id="JBHLVF010000041">
    <property type="protein sequence ID" value="MFC0395235.1"/>
    <property type="molecule type" value="Genomic_DNA"/>
</dbReference>
<evidence type="ECO:0000313" key="10">
    <source>
        <dbReference type="Proteomes" id="UP001589818"/>
    </source>
</evidence>
<comment type="similarity">
    <text evidence="2 6">Belongs to the AlaDH/PNT family.</text>
</comment>
<dbReference type="SUPFAM" id="SSF52283">
    <property type="entry name" value="Formate/glycerate dehydrogenase catalytic domain-like"/>
    <property type="match status" value="1"/>
</dbReference>
<name>A0ABV6JH29_9BACL</name>
<dbReference type="SMART" id="SM01003">
    <property type="entry name" value="AlaDh_PNT_N"/>
    <property type="match status" value="1"/>
</dbReference>
<dbReference type="Proteomes" id="UP001589818">
    <property type="component" value="Unassembled WGS sequence"/>
</dbReference>
<comment type="pathway">
    <text evidence="1">Amino-acid degradation; L-alanine degradation via dehydrogenase pathway; NH(3) and pyruvate from L-alanine: step 1/1.</text>
</comment>
<dbReference type="InterPro" id="IPR008143">
    <property type="entry name" value="Ala_DH/PNT_CS2"/>
</dbReference>
<dbReference type="SMART" id="SM01002">
    <property type="entry name" value="AlaDh_PNT_C"/>
    <property type="match status" value="1"/>
</dbReference>
<evidence type="ECO:0000256" key="3">
    <source>
        <dbReference type="ARBA" id="ARBA00012897"/>
    </source>
</evidence>
<evidence type="ECO:0000256" key="1">
    <source>
        <dbReference type="ARBA" id="ARBA00005206"/>
    </source>
</evidence>
<gene>
    <name evidence="9" type="primary">ald</name>
    <name evidence="9" type="ORF">ACFFJ8_28195</name>
</gene>
<dbReference type="InterPro" id="IPR007886">
    <property type="entry name" value="AlaDH/PNT_N"/>
</dbReference>
<dbReference type="SUPFAM" id="SSF51735">
    <property type="entry name" value="NAD(P)-binding Rossmann-fold domains"/>
    <property type="match status" value="1"/>
</dbReference>
<protein>
    <recommendedName>
        <fullName evidence="3 6">Alanine dehydrogenase</fullName>
        <ecNumber evidence="3 6">1.4.1.1</ecNumber>
    </recommendedName>
</protein>
<organism evidence="9 10">
    <name type="scientific">Paenibacillus mendelii</name>
    <dbReference type="NCBI Taxonomy" id="206163"/>
    <lineage>
        <taxon>Bacteria</taxon>
        <taxon>Bacillati</taxon>
        <taxon>Bacillota</taxon>
        <taxon>Bacilli</taxon>
        <taxon>Bacillales</taxon>
        <taxon>Paenibacillaceae</taxon>
        <taxon>Paenibacillus</taxon>
    </lineage>
</organism>
<feature type="domain" description="Alanine dehydrogenase/pyridine nucleotide transhydrogenase NAD(H)-binding" evidence="7">
    <location>
        <begin position="149"/>
        <end position="298"/>
    </location>
</feature>
<evidence type="ECO:0000313" key="9">
    <source>
        <dbReference type="EMBL" id="MFC0395235.1"/>
    </source>
</evidence>
<feature type="domain" description="Alanine dehydrogenase/pyridine nucleotide transhydrogenase N-terminal" evidence="8">
    <location>
        <begin position="4"/>
        <end position="137"/>
    </location>
</feature>
<dbReference type="GO" id="GO:0000286">
    <property type="term" value="F:alanine dehydrogenase activity"/>
    <property type="evidence" value="ECO:0007669"/>
    <property type="project" value="UniProtKB-EC"/>
</dbReference>
<dbReference type="InterPro" id="IPR008141">
    <property type="entry name" value="Ala_DH"/>
</dbReference>
<evidence type="ECO:0000256" key="5">
    <source>
        <dbReference type="ARBA" id="ARBA00023027"/>
    </source>
</evidence>
<dbReference type="PIRSF" id="PIRSF000183">
    <property type="entry name" value="Alanine_dh"/>
    <property type="match status" value="1"/>
</dbReference>
<accession>A0ABV6JH29</accession>
<sequence>MIIGVPKEIKSNEYRVAVTPAGASMLIGAGHEVLVQASAGEGSGFADDLYVAEGAKMVPAAAEVWARADMIMKVKEPLPAEFGYFREGLLLFTYLHLAAAPELTQALTDNGVTGIAYETIQLPGGSLPLLTPMSEVAGRMAVQVGSQFLEAFYGGRGILLGGVPGVPPAEVIILGGGIVGLNAAKIALGMGASVVILERSAERMRYIDEVYGGRIRTLMSNPHNIANAVRKADLLIGAVLIPGARAPHLVTEEMVQTMKKGSVIVDVAVDQGGTIATIDRVTTHSNPVYEKYGVLHYAVANMPGAVPRTSTYALTNVTMPYALELANKGLGEAIRSNEPLGKGVNTYGGHITHPKVAEALAQPYRPLQQLLDRLPIDEQGHVMD</sequence>
<dbReference type="RefSeq" id="WP_204816357.1">
    <property type="nucleotide sequence ID" value="NZ_JANHOF010000001.1"/>
</dbReference>
<dbReference type="InterPro" id="IPR008142">
    <property type="entry name" value="AlaDH/PNT_CS1"/>
</dbReference>
<dbReference type="NCBIfam" id="TIGR00518">
    <property type="entry name" value="alaDH"/>
    <property type="match status" value="1"/>
</dbReference>
<dbReference type="PROSITE" id="PS00836">
    <property type="entry name" value="ALADH_PNT_1"/>
    <property type="match status" value="1"/>
</dbReference>
<evidence type="ECO:0000256" key="4">
    <source>
        <dbReference type="ARBA" id="ARBA00023002"/>
    </source>
</evidence>
<dbReference type="InterPro" id="IPR007698">
    <property type="entry name" value="AlaDH/PNT_NAD(H)-bd"/>
</dbReference>
<reference evidence="9 10" key="1">
    <citation type="submission" date="2024-09" db="EMBL/GenBank/DDBJ databases">
        <authorList>
            <person name="Sun Q."/>
            <person name="Mori K."/>
        </authorList>
    </citation>
    <scope>NUCLEOTIDE SEQUENCE [LARGE SCALE GENOMIC DNA]</scope>
    <source>
        <strain evidence="9 10">CCM 4839</strain>
    </source>
</reference>
<dbReference type="Gene3D" id="3.40.50.720">
    <property type="entry name" value="NAD(P)-binding Rossmann-like Domain"/>
    <property type="match status" value="2"/>
</dbReference>
<keyword evidence="5 6" id="KW-0520">NAD</keyword>
<evidence type="ECO:0000256" key="2">
    <source>
        <dbReference type="ARBA" id="ARBA00005689"/>
    </source>
</evidence>
<proteinExistence type="inferred from homology"/>
<evidence type="ECO:0000259" key="7">
    <source>
        <dbReference type="SMART" id="SM01002"/>
    </source>
</evidence>
<keyword evidence="4 6" id="KW-0560">Oxidoreductase</keyword>
<dbReference type="PROSITE" id="PS00837">
    <property type="entry name" value="ALADH_PNT_2"/>
    <property type="match status" value="1"/>
</dbReference>
<dbReference type="InterPro" id="IPR036291">
    <property type="entry name" value="NAD(P)-bd_dom_sf"/>
</dbReference>